<reference evidence="3" key="2">
    <citation type="submission" date="2018-03" db="EMBL/GenBank/DDBJ databases">
        <title>The Triticum urartu genome reveals the dynamic nature of wheat genome evolution.</title>
        <authorList>
            <person name="Ling H."/>
            <person name="Ma B."/>
            <person name="Shi X."/>
            <person name="Liu H."/>
            <person name="Dong L."/>
            <person name="Sun H."/>
            <person name="Cao Y."/>
            <person name="Gao Q."/>
            <person name="Zheng S."/>
            <person name="Li Y."/>
            <person name="Yu Y."/>
            <person name="Du H."/>
            <person name="Qi M."/>
            <person name="Li Y."/>
            <person name="Yu H."/>
            <person name="Cui Y."/>
            <person name="Wang N."/>
            <person name="Chen C."/>
            <person name="Wu H."/>
            <person name="Zhao Y."/>
            <person name="Zhang J."/>
            <person name="Li Y."/>
            <person name="Zhou W."/>
            <person name="Zhang B."/>
            <person name="Hu W."/>
            <person name="Eijk M."/>
            <person name="Tang J."/>
            <person name="Witsenboer H."/>
            <person name="Zhao S."/>
            <person name="Li Z."/>
            <person name="Zhang A."/>
            <person name="Wang D."/>
            <person name="Liang C."/>
        </authorList>
    </citation>
    <scope>NUCLEOTIDE SEQUENCE [LARGE SCALE GENOMIC DNA]</scope>
    <source>
        <strain evidence="3">cv. G1812</strain>
    </source>
</reference>
<name>A0A8R7TMP7_TRIUA</name>
<sequence>MMVMGNKDDHVMSVHDVTVEVFKAVLHFIYTDELPPIQDLVHDGADQDEVMIAEDMLVEACWFGLDRMKAMYENLLVRFLDSEEDALQTVKLGCDLQCSKLINYYHQFI</sequence>
<dbReference type="Gramene" id="TuG1812G0200004945.01.T01">
    <property type="protein sequence ID" value="TuG1812G0200004945.01.T01.cds391914"/>
    <property type="gene ID" value="TuG1812G0200004945.01"/>
</dbReference>
<evidence type="ECO:0000259" key="2">
    <source>
        <dbReference type="Pfam" id="PF00651"/>
    </source>
</evidence>
<feature type="domain" description="BTB" evidence="2">
    <location>
        <begin position="6"/>
        <end position="37"/>
    </location>
</feature>
<accession>A0A8R7TMP7</accession>
<dbReference type="GO" id="GO:0016567">
    <property type="term" value="P:protein ubiquitination"/>
    <property type="evidence" value="ECO:0007669"/>
    <property type="project" value="InterPro"/>
</dbReference>
<keyword evidence="4" id="KW-1185">Reference proteome</keyword>
<reference evidence="4" key="1">
    <citation type="journal article" date="2013" name="Nature">
        <title>Draft genome of the wheat A-genome progenitor Triticum urartu.</title>
        <authorList>
            <person name="Ling H.Q."/>
            <person name="Zhao S."/>
            <person name="Liu D."/>
            <person name="Wang J."/>
            <person name="Sun H."/>
            <person name="Zhang C."/>
            <person name="Fan H."/>
            <person name="Li D."/>
            <person name="Dong L."/>
            <person name="Tao Y."/>
            <person name="Gao C."/>
            <person name="Wu H."/>
            <person name="Li Y."/>
            <person name="Cui Y."/>
            <person name="Guo X."/>
            <person name="Zheng S."/>
            <person name="Wang B."/>
            <person name="Yu K."/>
            <person name="Liang Q."/>
            <person name="Yang W."/>
            <person name="Lou X."/>
            <person name="Chen J."/>
            <person name="Feng M."/>
            <person name="Jian J."/>
            <person name="Zhang X."/>
            <person name="Luo G."/>
            <person name="Jiang Y."/>
            <person name="Liu J."/>
            <person name="Wang Z."/>
            <person name="Sha Y."/>
            <person name="Zhang B."/>
            <person name="Wu H."/>
            <person name="Tang D."/>
            <person name="Shen Q."/>
            <person name="Xue P."/>
            <person name="Zou S."/>
            <person name="Wang X."/>
            <person name="Liu X."/>
            <person name="Wang F."/>
            <person name="Yang Y."/>
            <person name="An X."/>
            <person name="Dong Z."/>
            <person name="Zhang K."/>
            <person name="Zhang X."/>
            <person name="Luo M.C."/>
            <person name="Dvorak J."/>
            <person name="Tong Y."/>
            <person name="Wang J."/>
            <person name="Yang H."/>
            <person name="Li Z."/>
            <person name="Wang D."/>
            <person name="Zhang A."/>
            <person name="Wang J."/>
        </authorList>
    </citation>
    <scope>NUCLEOTIDE SEQUENCE</scope>
    <source>
        <strain evidence="4">cv. G1812</strain>
    </source>
</reference>
<evidence type="ECO:0000313" key="3">
    <source>
        <dbReference type="EnsemblPlants" id="TuG1812G0200004945.01.T01.cds391914"/>
    </source>
</evidence>
<dbReference type="InterPro" id="IPR000210">
    <property type="entry name" value="BTB/POZ_dom"/>
</dbReference>
<evidence type="ECO:0000313" key="4">
    <source>
        <dbReference type="Proteomes" id="UP000015106"/>
    </source>
</evidence>
<evidence type="ECO:0000256" key="1">
    <source>
        <dbReference type="ARBA" id="ARBA00004906"/>
    </source>
</evidence>
<proteinExistence type="predicted"/>
<dbReference type="Proteomes" id="UP000015106">
    <property type="component" value="Chromosome 2"/>
</dbReference>
<protein>
    <recommendedName>
        <fullName evidence="2">BTB domain-containing protein</fullName>
    </recommendedName>
</protein>
<reference evidence="3" key="3">
    <citation type="submission" date="2022-06" db="UniProtKB">
        <authorList>
            <consortium name="EnsemblPlants"/>
        </authorList>
    </citation>
    <scope>IDENTIFICATION</scope>
</reference>
<dbReference type="PANTHER" id="PTHR26379">
    <property type="entry name" value="BTB/POZ AND MATH DOMAIN-CONTAINING PROTEIN 1"/>
    <property type="match status" value="1"/>
</dbReference>
<dbReference type="EnsemblPlants" id="TuG1812G0200004945.01.T01">
    <property type="protein sequence ID" value="TuG1812G0200004945.01.T01.cds391914"/>
    <property type="gene ID" value="TuG1812G0200004945.01"/>
</dbReference>
<comment type="pathway">
    <text evidence="1">Protein modification; protein ubiquitination.</text>
</comment>
<organism evidence="3 4">
    <name type="scientific">Triticum urartu</name>
    <name type="common">Red wild einkorn</name>
    <name type="synonym">Crithodium urartu</name>
    <dbReference type="NCBI Taxonomy" id="4572"/>
    <lineage>
        <taxon>Eukaryota</taxon>
        <taxon>Viridiplantae</taxon>
        <taxon>Streptophyta</taxon>
        <taxon>Embryophyta</taxon>
        <taxon>Tracheophyta</taxon>
        <taxon>Spermatophyta</taxon>
        <taxon>Magnoliopsida</taxon>
        <taxon>Liliopsida</taxon>
        <taxon>Poales</taxon>
        <taxon>Poaceae</taxon>
        <taxon>BOP clade</taxon>
        <taxon>Pooideae</taxon>
        <taxon>Triticodae</taxon>
        <taxon>Triticeae</taxon>
        <taxon>Triticinae</taxon>
        <taxon>Triticum</taxon>
    </lineage>
</organism>
<dbReference type="AlphaFoldDB" id="A0A8R7TMP7"/>
<dbReference type="Pfam" id="PF00651">
    <property type="entry name" value="BTB"/>
    <property type="match status" value="1"/>
</dbReference>
<dbReference type="PANTHER" id="PTHR26379:SF253">
    <property type="entry name" value="BTB DOMAIN-CONTAINING PROTEIN"/>
    <property type="match status" value="1"/>
</dbReference>
<dbReference type="Gene3D" id="3.30.710.10">
    <property type="entry name" value="Potassium Channel Kv1.1, Chain A"/>
    <property type="match status" value="1"/>
</dbReference>
<dbReference type="InterPro" id="IPR011333">
    <property type="entry name" value="SKP1/BTB/POZ_sf"/>
</dbReference>
<dbReference type="SUPFAM" id="SSF54695">
    <property type="entry name" value="POZ domain"/>
    <property type="match status" value="1"/>
</dbReference>
<dbReference type="InterPro" id="IPR045005">
    <property type="entry name" value="BPM1-6"/>
</dbReference>